<name>A0A5C6N759_9TELE</name>
<gene>
    <name evidence="1" type="ORF">D4764_04G0013660</name>
</gene>
<reference evidence="1 2" key="1">
    <citation type="submission" date="2019-04" db="EMBL/GenBank/DDBJ databases">
        <title>Chromosome genome assembly for Takifugu flavidus.</title>
        <authorList>
            <person name="Xiao S."/>
        </authorList>
    </citation>
    <scope>NUCLEOTIDE SEQUENCE [LARGE SCALE GENOMIC DNA]</scope>
    <source>
        <strain evidence="1">HTHZ2018</strain>
        <tissue evidence="1">Muscle</tissue>
    </source>
</reference>
<dbReference type="EMBL" id="RHFK02000017">
    <property type="protein sequence ID" value="TWW62719.1"/>
    <property type="molecule type" value="Genomic_DNA"/>
</dbReference>
<comment type="caution">
    <text evidence="1">The sequence shown here is derived from an EMBL/GenBank/DDBJ whole genome shotgun (WGS) entry which is preliminary data.</text>
</comment>
<dbReference type="PANTHER" id="PTHR47027">
    <property type="entry name" value="REVERSE TRANSCRIPTASE DOMAIN-CONTAINING PROTEIN"/>
    <property type="match status" value="1"/>
</dbReference>
<sequence>MEQEIDRRIGAASGVMWTLHWSIVVKRELGQKAKLSIYRSIFVPTLTYGHELWVMTKRTRSRIQAAEMSFLSRVAGLSLRDRVRSSAIREELGVEPLLIRVERSQMRWLGHLVKDTSLVRSSGHVPPVGDPWKTQDMLEKLCLSTGLGTPWDPSG</sequence>
<keyword evidence="2" id="KW-1185">Reference proteome</keyword>
<proteinExistence type="predicted"/>
<evidence type="ECO:0008006" key="3">
    <source>
        <dbReference type="Google" id="ProtNLM"/>
    </source>
</evidence>
<protein>
    <recommendedName>
        <fullName evidence="3">Reverse transcriptase</fullName>
    </recommendedName>
</protein>
<dbReference type="AlphaFoldDB" id="A0A5C6N759"/>
<evidence type="ECO:0000313" key="1">
    <source>
        <dbReference type="EMBL" id="TWW62719.1"/>
    </source>
</evidence>
<accession>A0A5C6N759</accession>
<dbReference type="PANTHER" id="PTHR47027:SF30">
    <property type="entry name" value="THAP-TYPE DOMAIN-CONTAINING PROTEIN"/>
    <property type="match status" value="1"/>
</dbReference>
<evidence type="ECO:0000313" key="2">
    <source>
        <dbReference type="Proteomes" id="UP000324091"/>
    </source>
</evidence>
<dbReference type="Proteomes" id="UP000324091">
    <property type="component" value="Chromosome 4"/>
</dbReference>
<organism evidence="1 2">
    <name type="scientific">Takifugu flavidus</name>
    <name type="common">sansaifugu</name>
    <dbReference type="NCBI Taxonomy" id="433684"/>
    <lineage>
        <taxon>Eukaryota</taxon>
        <taxon>Metazoa</taxon>
        <taxon>Chordata</taxon>
        <taxon>Craniata</taxon>
        <taxon>Vertebrata</taxon>
        <taxon>Euteleostomi</taxon>
        <taxon>Actinopterygii</taxon>
        <taxon>Neopterygii</taxon>
        <taxon>Teleostei</taxon>
        <taxon>Neoteleostei</taxon>
        <taxon>Acanthomorphata</taxon>
        <taxon>Eupercaria</taxon>
        <taxon>Tetraodontiformes</taxon>
        <taxon>Tetradontoidea</taxon>
        <taxon>Tetraodontidae</taxon>
        <taxon>Takifugu</taxon>
    </lineage>
</organism>